<feature type="region of interest" description="Disordered" evidence="1">
    <location>
        <begin position="79"/>
        <end position="101"/>
    </location>
</feature>
<evidence type="ECO:0000256" key="1">
    <source>
        <dbReference type="SAM" id="MobiDB-lite"/>
    </source>
</evidence>
<dbReference type="AlphaFoldDB" id="A0AAV7MM12"/>
<accession>A0AAV7MM12</accession>
<keyword evidence="3" id="KW-1185">Reference proteome</keyword>
<sequence>MPTERLYRGSLGSCAIPSRLAETTNPGVTQLLITRMSRLSRCVIVPCPCPCLAARSSFARYIKVARGLSRRLAAAAPPLKLPLPRTEERPPLAGETKETAL</sequence>
<proteinExistence type="predicted"/>
<dbReference type="EMBL" id="JANPWB010000013">
    <property type="protein sequence ID" value="KAJ1104821.1"/>
    <property type="molecule type" value="Genomic_DNA"/>
</dbReference>
<feature type="compositionally biased region" description="Basic and acidic residues" evidence="1">
    <location>
        <begin position="85"/>
        <end position="101"/>
    </location>
</feature>
<evidence type="ECO:0000313" key="3">
    <source>
        <dbReference type="Proteomes" id="UP001066276"/>
    </source>
</evidence>
<comment type="caution">
    <text evidence="2">The sequence shown here is derived from an EMBL/GenBank/DDBJ whole genome shotgun (WGS) entry which is preliminary data.</text>
</comment>
<dbReference type="Proteomes" id="UP001066276">
    <property type="component" value="Chromosome 9"/>
</dbReference>
<reference evidence="2" key="1">
    <citation type="journal article" date="2022" name="bioRxiv">
        <title>Sequencing and chromosome-scale assembly of the giantPleurodeles waltlgenome.</title>
        <authorList>
            <person name="Brown T."/>
            <person name="Elewa A."/>
            <person name="Iarovenko S."/>
            <person name="Subramanian E."/>
            <person name="Araus A.J."/>
            <person name="Petzold A."/>
            <person name="Susuki M."/>
            <person name="Suzuki K.-i.T."/>
            <person name="Hayashi T."/>
            <person name="Toyoda A."/>
            <person name="Oliveira C."/>
            <person name="Osipova E."/>
            <person name="Leigh N.D."/>
            <person name="Simon A."/>
            <person name="Yun M.H."/>
        </authorList>
    </citation>
    <scope>NUCLEOTIDE SEQUENCE</scope>
    <source>
        <strain evidence="2">20211129_DDA</strain>
        <tissue evidence="2">Liver</tissue>
    </source>
</reference>
<evidence type="ECO:0000313" key="2">
    <source>
        <dbReference type="EMBL" id="KAJ1104821.1"/>
    </source>
</evidence>
<gene>
    <name evidence="2" type="ORF">NDU88_002230</name>
</gene>
<name>A0AAV7MM12_PLEWA</name>
<organism evidence="2 3">
    <name type="scientific">Pleurodeles waltl</name>
    <name type="common">Iberian ribbed newt</name>
    <dbReference type="NCBI Taxonomy" id="8319"/>
    <lineage>
        <taxon>Eukaryota</taxon>
        <taxon>Metazoa</taxon>
        <taxon>Chordata</taxon>
        <taxon>Craniata</taxon>
        <taxon>Vertebrata</taxon>
        <taxon>Euteleostomi</taxon>
        <taxon>Amphibia</taxon>
        <taxon>Batrachia</taxon>
        <taxon>Caudata</taxon>
        <taxon>Salamandroidea</taxon>
        <taxon>Salamandridae</taxon>
        <taxon>Pleurodelinae</taxon>
        <taxon>Pleurodeles</taxon>
    </lineage>
</organism>
<protein>
    <submittedName>
        <fullName evidence="2">Uncharacterized protein</fullName>
    </submittedName>
</protein>